<keyword evidence="5" id="KW-0391">Immunity</keyword>
<organism evidence="11 12">
    <name type="scientific">Struthio camelus australis</name>
    <dbReference type="NCBI Taxonomy" id="441894"/>
    <lineage>
        <taxon>Eukaryota</taxon>
        <taxon>Metazoa</taxon>
        <taxon>Chordata</taxon>
        <taxon>Craniata</taxon>
        <taxon>Vertebrata</taxon>
        <taxon>Euteleostomi</taxon>
        <taxon>Archelosauria</taxon>
        <taxon>Archosauria</taxon>
        <taxon>Dinosauria</taxon>
        <taxon>Saurischia</taxon>
        <taxon>Theropoda</taxon>
        <taxon>Coelurosauria</taxon>
        <taxon>Aves</taxon>
        <taxon>Palaeognathae</taxon>
        <taxon>Struthioniformes</taxon>
        <taxon>Struthionidae</taxon>
        <taxon>Struthio</taxon>
    </lineage>
</organism>
<evidence type="ECO:0000256" key="3">
    <source>
        <dbReference type="ARBA" id="ARBA00022729"/>
    </source>
</evidence>
<keyword evidence="3" id="KW-0732">Signal</keyword>
<name>A0A093HB65_STRCA</name>
<dbReference type="FunFam" id="2.10.70.10:FF:000014">
    <property type="entry name" value="Membrane cofactor protein"/>
    <property type="match status" value="1"/>
</dbReference>
<dbReference type="PANTHER" id="PTHR45656">
    <property type="entry name" value="PROTEIN CBR-CLEC-78"/>
    <property type="match status" value="1"/>
</dbReference>
<proteinExistence type="predicted"/>
<feature type="domain" description="Sushi" evidence="10">
    <location>
        <begin position="1"/>
        <end position="60"/>
    </location>
</feature>
<keyword evidence="11" id="KW-0675">Receptor</keyword>
<dbReference type="Proteomes" id="UP000053584">
    <property type="component" value="Unassembled WGS sequence"/>
</dbReference>
<dbReference type="InterPro" id="IPR035976">
    <property type="entry name" value="Sushi/SCR/CCP_sf"/>
</dbReference>
<keyword evidence="8" id="KW-0325">Glycoprotein</keyword>
<dbReference type="GO" id="GO:0045087">
    <property type="term" value="P:innate immune response"/>
    <property type="evidence" value="ECO:0007669"/>
    <property type="project" value="UniProtKB-KW"/>
</dbReference>
<evidence type="ECO:0000256" key="6">
    <source>
        <dbReference type="ARBA" id="ARBA00022875"/>
    </source>
</evidence>
<dbReference type="Gene3D" id="2.10.70.10">
    <property type="entry name" value="Complement Module, domain 1"/>
    <property type="match status" value="3"/>
</dbReference>
<protein>
    <submittedName>
        <fullName evidence="11">Complement receptor type 2</fullName>
    </submittedName>
</protein>
<feature type="non-terminal residue" evidence="11">
    <location>
        <position position="175"/>
    </location>
</feature>
<feature type="domain" description="Sushi" evidence="10">
    <location>
        <begin position="61"/>
        <end position="119"/>
    </location>
</feature>
<dbReference type="GO" id="GO:0006958">
    <property type="term" value="P:complement activation, classical pathway"/>
    <property type="evidence" value="ECO:0007669"/>
    <property type="project" value="UniProtKB-KW"/>
</dbReference>
<evidence type="ECO:0000256" key="4">
    <source>
        <dbReference type="ARBA" id="ARBA00022737"/>
    </source>
</evidence>
<dbReference type="SUPFAM" id="SSF57535">
    <property type="entry name" value="Complement control module/SCR domain"/>
    <property type="match status" value="3"/>
</dbReference>
<evidence type="ECO:0000313" key="12">
    <source>
        <dbReference type="Proteomes" id="UP000053584"/>
    </source>
</evidence>
<feature type="disulfide bond" evidence="9">
    <location>
        <begin position="123"/>
        <end position="166"/>
    </location>
</feature>
<dbReference type="InterPro" id="IPR000436">
    <property type="entry name" value="Sushi_SCR_CCP_dom"/>
</dbReference>
<evidence type="ECO:0000313" key="11">
    <source>
        <dbReference type="EMBL" id="KFV79833.1"/>
    </source>
</evidence>
<evidence type="ECO:0000256" key="2">
    <source>
        <dbReference type="ARBA" id="ARBA00022659"/>
    </source>
</evidence>
<evidence type="ECO:0000256" key="7">
    <source>
        <dbReference type="ARBA" id="ARBA00023157"/>
    </source>
</evidence>
<evidence type="ECO:0000256" key="9">
    <source>
        <dbReference type="PROSITE-ProRule" id="PRU00302"/>
    </source>
</evidence>
<feature type="disulfide bond" evidence="9">
    <location>
        <begin position="2"/>
        <end position="45"/>
    </location>
</feature>
<dbReference type="Pfam" id="PF00084">
    <property type="entry name" value="Sushi"/>
    <property type="match status" value="3"/>
</dbReference>
<dbReference type="EMBL" id="KL206192">
    <property type="protein sequence ID" value="KFV79833.1"/>
    <property type="molecule type" value="Genomic_DNA"/>
</dbReference>
<evidence type="ECO:0000256" key="1">
    <source>
        <dbReference type="ARBA" id="ARBA00022588"/>
    </source>
</evidence>
<keyword evidence="6" id="KW-0180">Complement pathway</keyword>
<feature type="domain" description="Sushi" evidence="10">
    <location>
        <begin position="121"/>
        <end position="175"/>
    </location>
</feature>
<keyword evidence="12" id="KW-1185">Reference proteome</keyword>
<evidence type="ECO:0000256" key="5">
    <source>
        <dbReference type="ARBA" id="ARBA00022859"/>
    </source>
</evidence>
<evidence type="ECO:0000256" key="8">
    <source>
        <dbReference type="ARBA" id="ARBA00023180"/>
    </source>
</evidence>
<dbReference type="STRING" id="441894.ENSSCUP00000010509"/>
<keyword evidence="4" id="KW-0677">Repeat</keyword>
<dbReference type="PROSITE" id="PS50923">
    <property type="entry name" value="SUSHI"/>
    <property type="match status" value="3"/>
</dbReference>
<dbReference type="SMART" id="SM00032">
    <property type="entry name" value="CCP"/>
    <property type="match status" value="3"/>
</dbReference>
<keyword evidence="1" id="KW-0399">Innate immunity</keyword>
<feature type="non-terminal residue" evidence="11">
    <location>
        <position position="1"/>
    </location>
</feature>
<evidence type="ECO:0000259" key="10">
    <source>
        <dbReference type="PROSITE" id="PS50923"/>
    </source>
</evidence>
<gene>
    <name evidence="11" type="ORF">N308_09332</name>
</gene>
<keyword evidence="2 9" id="KW-0768">Sushi</keyword>
<dbReference type="FunFam" id="2.10.70.10:FF:000070">
    <property type="entry name" value="Complement C3d receptor 2"/>
    <property type="match status" value="1"/>
</dbReference>
<feature type="disulfide bond" evidence="9">
    <location>
        <begin position="31"/>
        <end position="58"/>
    </location>
</feature>
<reference evidence="11 12" key="1">
    <citation type="submission" date="2014-04" db="EMBL/GenBank/DDBJ databases">
        <title>Genome evolution of avian class.</title>
        <authorList>
            <person name="Zhang G."/>
            <person name="Li C."/>
        </authorList>
    </citation>
    <scope>NUCLEOTIDE SEQUENCE [LARGE SCALE GENOMIC DNA]</scope>
    <source>
        <strain evidence="11">BGI_N308</strain>
    </source>
</reference>
<feature type="disulfide bond" evidence="9">
    <location>
        <begin position="90"/>
        <end position="117"/>
    </location>
</feature>
<dbReference type="InterPro" id="IPR051277">
    <property type="entry name" value="SEZ6_CSMD_C4BPB_Regulators"/>
</dbReference>
<sequence length="175" mass="18700">ICPPPPIIANGKHSHQSSDKFLPGMTVQYTCRDGYSLIGNASINCTVLGTWSRPRPRCEATGCKRPKIDNGRTTGAETMYKLMDTVVFECNFGYALKGSQESRCQFGGTWDPPVPTCEKTLPCPPPPVIANATPSAELGENFTSGMSVTYSCDPGFSLIGNASLSCTAVGNWSLP</sequence>
<dbReference type="CDD" id="cd00033">
    <property type="entry name" value="CCP"/>
    <property type="match status" value="3"/>
</dbReference>
<accession>A0A093HB65</accession>
<dbReference type="PANTHER" id="PTHR45656:SF3">
    <property type="entry name" value="CUB AND SUSHI DOMAIN-CONTAINING PROTEIN 1"/>
    <property type="match status" value="1"/>
</dbReference>
<keyword evidence="7 9" id="KW-1015">Disulfide bond</keyword>
<comment type="caution">
    <text evidence="9">Lacks conserved residue(s) required for the propagation of feature annotation.</text>
</comment>
<dbReference type="AlphaFoldDB" id="A0A093HB65"/>